<keyword evidence="4" id="KW-0732">Signal</keyword>
<dbReference type="GO" id="GO:0046872">
    <property type="term" value="F:metal ion binding"/>
    <property type="evidence" value="ECO:0007669"/>
    <property type="project" value="UniProtKB-KW"/>
</dbReference>
<feature type="signal peptide" evidence="4">
    <location>
        <begin position="1"/>
        <end position="18"/>
    </location>
</feature>
<accession>A0AAV2PTK5</accession>
<organism evidence="6 7">
    <name type="scientific">Meganyctiphanes norvegica</name>
    <name type="common">Northern krill</name>
    <name type="synonym">Thysanopoda norvegica</name>
    <dbReference type="NCBI Taxonomy" id="48144"/>
    <lineage>
        <taxon>Eukaryota</taxon>
        <taxon>Metazoa</taxon>
        <taxon>Ecdysozoa</taxon>
        <taxon>Arthropoda</taxon>
        <taxon>Crustacea</taxon>
        <taxon>Multicrustacea</taxon>
        <taxon>Malacostraca</taxon>
        <taxon>Eumalacostraca</taxon>
        <taxon>Eucarida</taxon>
        <taxon>Euphausiacea</taxon>
        <taxon>Euphausiidae</taxon>
        <taxon>Meganyctiphanes</taxon>
    </lineage>
</organism>
<comment type="caution">
    <text evidence="3">Lacks conserved residue(s) required for the propagation of feature annotation.</text>
</comment>
<evidence type="ECO:0000259" key="5">
    <source>
        <dbReference type="PROSITE" id="PS01180"/>
    </source>
</evidence>
<proteinExistence type="predicted"/>
<dbReference type="InterPro" id="IPR000859">
    <property type="entry name" value="CUB_dom"/>
</dbReference>
<dbReference type="EMBL" id="CAXKWB010001345">
    <property type="protein sequence ID" value="CAL4064072.1"/>
    <property type="molecule type" value="Genomic_DNA"/>
</dbReference>
<dbReference type="PROSITE" id="PS01180">
    <property type="entry name" value="CUB"/>
    <property type="match status" value="1"/>
</dbReference>
<feature type="non-terminal residue" evidence="6">
    <location>
        <position position="417"/>
    </location>
</feature>
<evidence type="ECO:0000313" key="7">
    <source>
        <dbReference type="Proteomes" id="UP001497623"/>
    </source>
</evidence>
<evidence type="ECO:0000256" key="4">
    <source>
        <dbReference type="SAM" id="SignalP"/>
    </source>
</evidence>
<dbReference type="Pfam" id="PF00431">
    <property type="entry name" value="CUB"/>
    <property type="match status" value="1"/>
</dbReference>
<evidence type="ECO:0000256" key="1">
    <source>
        <dbReference type="ARBA" id="ARBA00022737"/>
    </source>
</evidence>
<comment type="caution">
    <text evidence="6">The sequence shown here is derived from an EMBL/GenBank/DDBJ whole genome shotgun (WGS) entry which is preliminary data.</text>
</comment>
<evidence type="ECO:0000256" key="3">
    <source>
        <dbReference type="PROSITE-ProRule" id="PRU00059"/>
    </source>
</evidence>
<dbReference type="InterPro" id="IPR024079">
    <property type="entry name" value="MetalloPept_cat_dom_sf"/>
</dbReference>
<dbReference type="Gene3D" id="2.60.120.290">
    <property type="entry name" value="Spermadhesin, CUB domain"/>
    <property type="match status" value="1"/>
</dbReference>
<dbReference type="SUPFAM" id="SSF49854">
    <property type="entry name" value="Spermadhesin, CUB domain"/>
    <property type="match status" value="1"/>
</dbReference>
<dbReference type="GO" id="GO:0004222">
    <property type="term" value="F:metalloendopeptidase activity"/>
    <property type="evidence" value="ECO:0007669"/>
    <property type="project" value="InterPro"/>
</dbReference>
<keyword evidence="2" id="KW-1015">Disulfide bond</keyword>
<dbReference type="AlphaFoldDB" id="A0AAV2PTK5"/>
<evidence type="ECO:0000313" key="6">
    <source>
        <dbReference type="EMBL" id="CAL4064072.1"/>
    </source>
</evidence>
<sequence>MNLLISIFLHKMIHLSFGKPRALTSTQVYEKSKQQSLKMGSFYIVTQKLGETFSGRNDKKCDKKIVCSSIPLSCILKIPVFFIYYHNGNNYAGSTLSHTCMHLQNKRRRPKQFNSCVNSILEVAWSAMFKKSTNTNDRGPNDRRKRVNTLHRALHQLDYVSLSETRPRPHPNDAIRLPNIWMLVNDLLYGCLAQMCTDHTLVKSLPLLFELISPLYYSRQGFTKNGGLTMSTIPSMYQGVIGRHSGLSHRDKRAVNLAYKCIDMWSSNCESKDCEGEGYMGPNCQCVCPPGQNGDRCQHATAKYYTLPSCSQTITEETTLSSPNYPHNIKLDSWCVYEIDAPEGFVPLLTFKDFQLYSWDLSCSEDLLQIRHSNYYDGDVLCGELIPGAQILGSISHMVLYLDVKSSYSRGFHVKVT</sequence>
<protein>
    <recommendedName>
        <fullName evidence="5">CUB domain-containing protein</fullName>
    </recommendedName>
</protein>
<dbReference type="Gene3D" id="3.40.390.10">
    <property type="entry name" value="Collagenase (Catalytic Domain)"/>
    <property type="match status" value="1"/>
</dbReference>
<dbReference type="CDD" id="cd00041">
    <property type="entry name" value="CUB"/>
    <property type="match status" value="1"/>
</dbReference>
<gene>
    <name evidence="6" type="ORF">MNOR_LOCUS3824</name>
</gene>
<name>A0AAV2PTK5_MEGNR</name>
<feature type="chain" id="PRO_5043382580" description="CUB domain-containing protein" evidence="4">
    <location>
        <begin position="19"/>
        <end position="417"/>
    </location>
</feature>
<dbReference type="PANTHER" id="PTHR24251">
    <property type="entry name" value="OVOCHYMASE-RELATED"/>
    <property type="match status" value="1"/>
</dbReference>
<evidence type="ECO:0000256" key="2">
    <source>
        <dbReference type="ARBA" id="ARBA00023157"/>
    </source>
</evidence>
<dbReference type="GO" id="GO:0006508">
    <property type="term" value="P:proteolysis"/>
    <property type="evidence" value="ECO:0007669"/>
    <property type="project" value="UniProtKB-KW"/>
</dbReference>
<feature type="domain" description="CUB" evidence="5">
    <location>
        <begin position="297"/>
        <end position="417"/>
    </location>
</feature>
<reference evidence="6 7" key="1">
    <citation type="submission" date="2024-05" db="EMBL/GenBank/DDBJ databases">
        <authorList>
            <person name="Wallberg A."/>
        </authorList>
    </citation>
    <scope>NUCLEOTIDE SEQUENCE [LARGE SCALE GENOMIC DNA]</scope>
</reference>
<dbReference type="Proteomes" id="UP001497623">
    <property type="component" value="Unassembled WGS sequence"/>
</dbReference>
<keyword evidence="7" id="KW-1185">Reference proteome</keyword>
<dbReference type="InterPro" id="IPR035914">
    <property type="entry name" value="Sperma_CUB_dom_sf"/>
</dbReference>
<keyword evidence="1" id="KW-0677">Repeat</keyword>